<dbReference type="EMBL" id="PEHN01000002">
    <property type="protein sequence ID" value="PHZ29118.1"/>
    <property type="molecule type" value="Genomic_DNA"/>
</dbReference>
<name>A0A2G4U734_YERBE</name>
<proteinExistence type="predicted"/>
<dbReference type="Proteomes" id="UP000229378">
    <property type="component" value="Unassembled WGS sequence"/>
</dbReference>
<accession>A0A2G4U734</accession>
<sequence length="108" mass="12768">MHNSETNRDIKTLLNAFYRDNRISNEECQILRDFADERFDAVLNKFGKNNNLSAFQKSTDITTQLMQQSFFDIKEKCPNEEEKKAIKEAFVAQIVYIIANYNRFFTNL</sequence>
<reference evidence="1 2" key="1">
    <citation type="submission" date="2017-10" db="EMBL/GenBank/DDBJ databases">
        <authorList>
            <person name="Banno H."/>
            <person name="Chua N.-H."/>
        </authorList>
    </citation>
    <scope>NUCLEOTIDE SEQUENCE [LARGE SCALE GENOMIC DNA]</scope>
    <source>
        <strain evidence="1 2">SCPM-O-B-7607</strain>
    </source>
</reference>
<dbReference type="RefSeq" id="WP_005271249.1">
    <property type="nucleotide sequence ID" value="NZ_CABHPT010000041.1"/>
</dbReference>
<evidence type="ECO:0000313" key="2">
    <source>
        <dbReference type="Proteomes" id="UP000229378"/>
    </source>
</evidence>
<protein>
    <submittedName>
        <fullName evidence="1">Uncharacterized protein</fullName>
    </submittedName>
</protein>
<comment type="caution">
    <text evidence="1">The sequence shown here is derived from an EMBL/GenBank/DDBJ whole genome shotgun (WGS) entry which is preliminary data.</text>
</comment>
<dbReference type="AlphaFoldDB" id="A0A2G4U734"/>
<dbReference type="GeneID" id="89598527"/>
<organism evidence="1 2">
    <name type="scientific">Yersinia bercovieri</name>
    <dbReference type="NCBI Taxonomy" id="634"/>
    <lineage>
        <taxon>Bacteria</taxon>
        <taxon>Pseudomonadati</taxon>
        <taxon>Pseudomonadota</taxon>
        <taxon>Gammaproteobacteria</taxon>
        <taxon>Enterobacterales</taxon>
        <taxon>Yersiniaceae</taxon>
        <taxon>Yersinia</taxon>
    </lineage>
</organism>
<gene>
    <name evidence="1" type="ORF">CS533_03820</name>
</gene>
<evidence type="ECO:0000313" key="1">
    <source>
        <dbReference type="EMBL" id="PHZ29118.1"/>
    </source>
</evidence>